<evidence type="ECO:0000313" key="1">
    <source>
        <dbReference type="EMBL" id="KID80944.1"/>
    </source>
</evidence>
<dbReference type="AlphaFoldDB" id="A0A0B4HNE9"/>
<dbReference type="Proteomes" id="UP000031192">
    <property type="component" value="Unassembled WGS sequence"/>
</dbReference>
<dbReference type="HOGENOM" id="CLU_083677_0_0_1"/>
<keyword evidence="2" id="KW-1185">Reference proteome</keyword>
<gene>
    <name evidence="1" type="ORF">MGU_11652</name>
</gene>
<dbReference type="EMBL" id="AZNH01000259">
    <property type="protein sequence ID" value="KID80944.1"/>
    <property type="molecule type" value="Genomic_DNA"/>
</dbReference>
<reference evidence="1 2" key="1">
    <citation type="journal article" date="2014" name="Proc. Natl. Acad. Sci. U.S.A.">
        <title>Trajectory and genomic determinants of fungal-pathogen speciation and host adaptation.</title>
        <authorList>
            <person name="Hu X."/>
            <person name="Xiao G."/>
            <person name="Zheng P."/>
            <person name="Shang Y."/>
            <person name="Su Y."/>
            <person name="Zhang X."/>
            <person name="Liu X."/>
            <person name="Zhan S."/>
            <person name="St Leger R.J."/>
            <person name="Wang C."/>
        </authorList>
    </citation>
    <scope>NUCLEOTIDE SEQUENCE [LARGE SCALE GENOMIC DNA]</scope>
    <source>
        <strain evidence="1 2">ARSEF 977</strain>
    </source>
</reference>
<accession>A0A0B4HNE9</accession>
<sequence>MEPPTIRIDLEVDALKSHELGSLLSKPVVMEDGVTNLEAGDVEEAGSYLSVRLTTIQTIDHNHSLFVWHTIYHPGLGRRFQSAVLVVKLTQKLPNSESTVNPTAVAEPNVSIQEYAPRKAFGGTTKESKTIRWGLELPLTVPAGPVEIGAKPSVERESAVEIEHAFVIQGSARGLPQRNTCVWTLEENKDAKRGVPSEVGLAILIKHSLPLVCEVSASGWSTGGLKPPQHLKTKTPREARKLEIDPSDYKGKLTEFPLGQDICQCRELLHQWTGKVEGAMLEFDQAVIGP</sequence>
<protein>
    <submittedName>
        <fullName evidence="1">Uncharacterized protein</fullName>
    </submittedName>
</protein>
<evidence type="ECO:0000313" key="2">
    <source>
        <dbReference type="Proteomes" id="UP000031192"/>
    </source>
</evidence>
<proteinExistence type="predicted"/>
<name>A0A0B4HNE9_METGA</name>
<organism evidence="1 2">
    <name type="scientific">Metarhizium guizhouense (strain ARSEF 977)</name>
    <dbReference type="NCBI Taxonomy" id="1276136"/>
    <lineage>
        <taxon>Eukaryota</taxon>
        <taxon>Fungi</taxon>
        <taxon>Dikarya</taxon>
        <taxon>Ascomycota</taxon>
        <taxon>Pezizomycotina</taxon>
        <taxon>Sordariomycetes</taxon>
        <taxon>Hypocreomycetidae</taxon>
        <taxon>Hypocreales</taxon>
        <taxon>Clavicipitaceae</taxon>
        <taxon>Metarhizium</taxon>
    </lineage>
</organism>
<comment type="caution">
    <text evidence="1">The sequence shown here is derived from an EMBL/GenBank/DDBJ whole genome shotgun (WGS) entry which is preliminary data.</text>
</comment>